<keyword evidence="5 7" id="KW-1133">Transmembrane helix</keyword>
<feature type="transmembrane region" description="Helical" evidence="7">
    <location>
        <begin position="599"/>
        <end position="621"/>
    </location>
</feature>
<protein>
    <recommendedName>
        <fullName evidence="8">Major facilitator superfamily (MFS) profile domain-containing protein</fullName>
    </recommendedName>
</protein>
<sequence>MNLKGATGVAAVAAIGNFLQGWDGGAIAGALLYLKPEFHLETAPALEGFVVASTLFGAVASVTVAGPAADWLGRKFMLCISGILYSLAAMIMLWAPSVHILILSRVIVGLAIGLASTISPILISESAPAETRGQLATFPQLLGSSGLFFAYVMDFVLSLQVNPNWRFMLGVLGVPSLLYVVLCLVVLPESPRWLVSKGRMHDAKLVLQNLRGHEDVSAELALLVEGLGVVTESHLEEWLIKPAEEEDYEHYTDDNQIKLFAPDEGVSWVATPIVDDWGHAGGLVRTGSHDLQNILPRVDPMVTLLGSFQNDSDQCMNSREVCDDDYKHEHWDEEAPGTPRFGANGYYSETDMGMVGDRDNDDHLQHPLLGGSNYESGRYGNTTPRGRHSHGFFTPRMSRQSSRRSLYDGAVPESLGSVGVGGGWQLAWQKDGEEGALKRVYLKSEAGDLSNVTTQTLSGVPGFGNFLGDQESFPAAVLVAQTTLDPELLKEHPVGPAMLNPAEIAKNASPFSSLMEGGVRRALIVGVGLQILQQFSGINAVLYFTPQILMQSGAGDLLASIGIDGESASILASGVTCLLMLPCILMAMWLMDKSGRRQLLLATIPILVISLVALVLANLFLPTGLVAAAISFIFVTIFTCSFVTGFGPIPNILCSEIFPTSVRGVCIGICAAAMWGSNVLVTYSFPLVNQALGLQGVFGLFAIVSLVAWIFVFLKVPETKGLPLEIISEFFAVAPPKKEKLDLKNVEYY</sequence>
<feature type="transmembrane region" description="Helical" evidence="7">
    <location>
        <begin position="135"/>
        <end position="153"/>
    </location>
</feature>
<name>A0A8T0H3R4_CERPU</name>
<evidence type="ECO:0000256" key="3">
    <source>
        <dbReference type="ARBA" id="ARBA00022448"/>
    </source>
</evidence>
<evidence type="ECO:0000256" key="5">
    <source>
        <dbReference type="ARBA" id="ARBA00022989"/>
    </source>
</evidence>
<feature type="transmembrane region" description="Helical" evidence="7">
    <location>
        <begin position="522"/>
        <end position="544"/>
    </location>
</feature>
<keyword evidence="3" id="KW-0813">Transport</keyword>
<dbReference type="InterPro" id="IPR020846">
    <property type="entry name" value="MFS_dom"/>
</dbReference>
<feature type="transmembrane region" description="Helical" evidence="7">
    <location>
        <begin position="570"/>
        <end position="590"/>
    </location>
</feature>
<dbReference type="InterPro" id="IPR036259">
    <property type="entry name" value="MFS_trans_sf"/>
</dbReference>
<comment type="similarity">
    <text evidence="2">Belongs to the major facilitator superfamily. Sugar transporter (TC 2.A.1.1) family.</text>
</comment>
<evidence type="ECO:0000256" key="6">
    <source>
        <dbReference type="ARBA" id="ARBA00023136"/>
    </source>
</evidence>
<dbReference type="GO" id="GO:0022857">
    <property type="term" value="F:transmembrane transporter activity"/>
    <property type="evidence" value="ECO:0007669"/>
    <property type="project" value="InterPro"/>
</dbReference>
<dbReference type="PANTHER" id="PTHR48020:SF35">
    <property type="entry name" value="SUGAR TRANSPORTER"/>
    <property type="match status" value="1"/>
</dbReference>
<dbReference type="Proteomes" id="UP000822688">
    <property type="component" value="Chromosome 8"/>
</dbReference>
<feature type="transmembrane region" description="Helical" evidence="7">
    <location>
        <begin position="665"/>
        <end position="685"/>
    </location>
</feature>
<feature type="domain" description="Major facilitator superfamily (MFS) profile" evidence="8">
    <location>
        <begin position="9"/>
        <end position="720"/>
    </location>
</feature>
<dbReference type="PANTHER" id="PTHR48020">
    <property type="entry name" value="PROTON MYO-INOSITOL COTRANSPORTER"/>
    <property type="match status" value="1"/>
</dbReference>
<dbReference type="InterPro" id="IPR050814">
    <property type="entry name" value="Myo-inositol_Transporter"/>
</dbReference>
<accession>A0A8T0H3R4</accession>
<feature type="transmembrane region" description="Helical" evidence="7">
    <location>
        <begin position="102"/>
        <end position="123"/>
    </location>
</feature>
<dbReference type="FunFam" id="1.20.1250.20:FF:000345">
    <property type="entry name" value="Monosaccharide-sensing protein 3"/>
    <property type="match status" value="1"/>
</dbReference>
<dbReference type="SUPFAM" id="SSF103473">
    <property type="entry name" value="MFS general substrate transporter"/>
    <property type="match status" value="1"/>
</dbReference>
<dbReference type="PROSITE" id="PS00216">
    <property type="entry name" value="SUGAR_TRANSPORT_1"/>
    <property type="match status" value="1"/>
</dbReference>
<evidence type="ECO:0000313" key="9">
    <source>
        <dbReference type="EMBL" id="KAG0564979.1"/>
    </source>
</evidence>
<dbReference type="AlphaFoldDB" id="A0A8T0H3R4"/>
<proteinExistence type="inferred from homology"/>
<dbReference type="InterPro" id="IPR005829">
    <property type="entry name" value="Sugar_transporter_CS"/>
</dbReference>
<gene>
    <name evidence="9" type="ORF">KC19_8G153700</name>
</gene>
<dbReference type="InterPro" id="IPR005828">
    <property type="entry name" value="MFS_sugar_transport-like"/>
</dbReference>
<dbReference type="Gene3D" id="1.20.1250.20">
    <property type="entry name" value="MFS general substrate transporter like domains"/>
    <property type="match status" value="2"/>
</dbReference>
<dbReference type="EMBL" id="CM026429">
    <property type="protein sequence ID" value="KAG0564979.1"/>
    <property type="molecule type" value="Genomic_DNA"/>
</dbReference>
<evidence type="ECO:0000256" key="7">
    <source>
        <dbReference type="SAM" id="Phobius"/>
    </source>
</evidence>
<reference evidence="9" key="1">
    <citation type="submission" date="2020-06" db="EMBL/GenBank/DDBJ databases">
        <title>WGS assembly of Ceratodon purpureus strain R40.</title>
        <authorList>
            <person name="Carey S.B."/>
            <person name="Jenkins J."/>
            <person name="Shu S."/>
            <person name="Lovell J.T."/>
            <person name="Sreedasyam A."/>
            <person name="Maumus F."/>
            <person name="Tiley G.P."/>
            <person name="Fernandez-Pozo N."/>
            <person name="Barry K."/>
            <person name="Chen C."/>
            <person name="Wang M."/>
            <person name="Lipzen A."/>
            <person name="Daum C."/>
            <person name="Saski C.A."/>
            <person name="Payton A.C."/>
            <person name="Mcbreen J.C."/>
            <person name="Conrad R.E."/>
            <person name="Kollar L.M."/>
            <person name="Olsson S."/>
            <person name="Huttunen S."/>
            <person name="Landis J.B."/>
            <person name="Wickett N.J."/>
            <person name="Johnson M.G."/>
            <person name="Rensing S.A."/>
            <person name="Grimwood J."/>
            <person name="Schmutz J."/>
            <person name="Mcdaniel S.F."/>
        </authorList>
    </citation>
    <scope>NUCLEOTIDE SEQUENCE</scope>
    <source>
        <strain evidence="9">R40</strain>
    </source>
</reference>
<keyword evidence="4 7" id="KW-0812">Transmembrane</keyword>
<evidence type="ECO:0000256" key="1">
    <source>
        <dbReference type="ARBA" id="ARBA00004141"/>
    </source>
</evidence>
<dbReference type="PROSITE" id="PS00217">
    <property type="entry name" value="SUGAR_TRANSPORT_2"/>
    <property type="match status" value="1"/>
</dbReference>
<feature type="transmembrane region" description="Helical" evidence="7">
    <location>
        <begin position="691"/>
        <end position="714"/>
    </location>
</feature>
<feature type="transmembrane region" description="Helical" evidence="7">
    <location>
        <begin position="165"/>
        <end position="187"/>
    </location>
</feature>
<dbReference type="InterPro" id="IPR003663">
    <property type="entry name" value="Sugar/inositol_transpt"/>
</dbReference>
<feature type="transmembrane region" description="Helical" evidence="7">
    <location>
        <begin position="627"/>
        <end position="653"/>
    </location>
</feature>
<dbReference type="GO" id="GO:0016020">
    <property type="term" value="C:membrane"/>
    <property type="evidence" value="ECO:0007669"/>
    <property type="project" value="UniProtKB-SubCell"/>
</dbReference>
<dbReference type="PRINTS" id="PR00171">
    <property type="entry name" value="SUGRTRNSPORT"/>
</dbReference>
<dbReference type="PROSITE" id="PS50850">
    <property type="entry name" value="MFS"/>
    <property type="match status" value="1"/>
</dbReference>
<comment type="caution">
    <text evidence="9">The sequence shown here is derived from an EMBL/GenBank/DDBJ whole genome shotgun (WGS) entry which is preliminary data.</text>
</comment>
<comment type="subcellular location">
    <subcellularLocation>
        <location evidence="1">Membrane</location>
        <topology evidence="1">Multi-pass membrane protein</topology>
    </subcellularLocation>
</comment>
<feature type="transmembrane region" description="Helical" evidence="7">
    <location>
        <begin position="76"/>
        <end position="96"/>
    </location>
</feature>
<dbReference type="Pfam" id="PF00083">
    <property type="entry name" value="Sugar_tr"/>
    <property type="match status" value="2"/>
</dbReference>
<evidence type="ECO:0000256" key="2">
    <source>
        <dbReference type="ARBA" id="ARBA00010992"/>
    </source>
</evidence>
<keyword evidence="10" id="KW-1185">Reference proteome</keyword>
<keyword evidence="6 7" id="KW-0472">Membrane</keyword>
<organism evidence="9 10">
    <name type="scientific">Ceratodon purpureus</name>
    <name type="common">Fire moss</name>
    <name type="synonym">Dicranum purpureum</name>
    <dbReference type="NCBI Taxonomy" id="3225"/>
    <lineage>
        <taxon>Eukaryota</taxon>
        <taxon>Viridiplantae</taxon>
        <taxon>Streptophyta</taxon>
        <taxon>Embryophyta</taxon>
        <taxon>Bryophyta</taxon>
        <taxon>Bryophytina</taxon>
        <taxon>Bryopsida</taxon>
        <taxon>Dicranidae</taxon>
        <taxon>Pseudoditrichales</taxon>
        <taxon>Ditrichaceae</taxon>
        <taxon>Ceratodon</taxon>
    </lineage>
</organism>
<evidence type="ECO:0000256" key="4">
    <source>
        <dbReference type="ARBA" id="ARBA00022692"/>
    </source>
</evidence>
<evidence type="ECO:0000259" key="8">
    <source>
        <dbReference type="PROSITE" id="PS50850"/>
    </source>
</evidence>
<dbReference type="FunFam" id="1.20.1250.20:FF:000461">
    <property type="entry name" value="Monosaccharide-sensing protein 3"/>
    <property type="match status" value="1"/>
</dbReference>
<feature type="transmembrane region" description="Helical" evidence="7">
    <location>
        <begin position="45"/>
        <end position="64"/>
    </location>
</feature>
<evidence type="ECO:0000313" key="10">
    <source>
        <dbReference type="Proteomes" id="UP000822688"/>
    </source>
</evidence>